<name>A0AAD9DCI2_9STRA</name>
<protein>
    <submittedName>
        <fullName evidence="2">Deoxynucleoside triphosphate triphosphohydrolase</fullName>
        <ecNumber evidence="2">3.1.5.-</ecNumber>
    </submittedName>
</protein>
<keyword evidence="2" id="KW-0378">Hydrolase</keyword>
<dbReference type="CDD" id="cd00077">
    <property type="entry name" value="HDc"/>
    <property type="match status" value="1"/>
</dbReference>
<dbReference type="SUPFAM" id="SSF109604">
    <property type="entry name" value="HD-domain/PDEase-like"/>
    <property type="match status" value="1"/>
</dbReference>
<dbReference type="InterPro" id="IPR003607">
    <property type="entry name" value="HD/PDEase_dom"/>
</dbReference>
<dbReference type="PANTHER" id="PTHR11373">
    <property type="entry name" value="DEOXYNUCLEOSIDE TRIPHOSPHATE TRIPHOSPHOHYDROLASE"/>
    <property type="match status" value="1"/>
</dbReference>
<gene>
    <name evidence="2" type="ORF">QTG54_006942</name>
</gene>
<organism evidence="2 3">
    <name type="scientific">Skeletonema marinoi</name>
    <dbReference type="NCBI Taxonomy" id="267567"/>
    <lineage>
        <taxon>Eukaryota</taxon>
        <taxon>Sar</taxon>
        <taxon>Stramenopiles</taxon>
        <taxon>Ochrophyta</taxon>
        <taxon>Bacillariophyta</taxon>
        <taxon>Coscinodiscophyceae</taxon>
        <taxon>Thalassiosirophycidae</taxon>
        <taxon>Thalassiosirales</taxon>
        <taxon>Skeletonemataceae</taxon>
        <taxon>Skeletonema</taxon>
        <taxon>Skeletonema marinoi-dohrnii complex</taxon>
    </lineage>
</organism>
<dbReference type="InterPro" id="IPR050135">
    <property type="entry name" value="dGTPase-like"/>
</dbReference>
<dbReference type="Gene3D" id="1.10.3210.10">
    <property type="entry name" value="Hypothetical protein af1432"/>
    <property type="match status" value="1"/>
</dbReference>
<dbReference type="Gene3D" id="3.30.70.2760">
    <property type="match status" value="1"/>
</dbReference>
<keyword evidence="3" id="KW-1185">Reference proteome</keyword>
<proteinExistence type="predicted"/>
<comment type="caution">
    <text evidence="2">The sequence shown here is derived from an EMBL/GenBank/DDBJ whole genome shotgun (WGS) entry which is preliminary data.</text>
</comment>
<dbReference type="EMBL" id="JATAAI010000011">
    <property type="protein sequence ID" value="KAK1742377.1"/>
    <property type="molecule type" value="Genomic_DNA"/>
</dbReference>
<dbReference type="Pfam" id="PF01966">
    <property type="entry name" value="HD"/>
    <property type="match status" value="1"/>
</dbReference>
<dbReference type="Proteomes" id="UP001224775">
    <property type="component" value="Unassembled WGS sequence"/>
</dbReference>
<sequence length="665" mass="75876">MPSTIIPDEQKQQKMQQDSQFNIRAPIDEPGTIRTNDDVHTTIRLCPATKTIIDTPQMQRLRGLKQLGTAELVYTTATHTRFEHSLGVGHLAEKKLKGIAERQPRLGITEKDILCVKIAGLLHDLGHGPFSHVYDGLFRKELKKKASGYVGLYNDVPLDCRKIVDGWKHEDSSLSMLDALLKSLGLEIDDSEDGLDKPLRQIGDGIDATRFGIYGYKQQEDVWYDGTQALPRDFVLTSRDWIFVKELIAGGPLPPKGMSIKAAKKSTDVKLEIVGRKGENKEYLYDIISNVHSGLDVDKMDYFSRDGCRTATGESAFNDFLLENAYVAKGRCDAPEECWKCSGEPCNEHFHLMICYQSPKTINTAMSFFRQRFNNYKNIYEHHKSKASSYMISDILALADPYYRLPGSKLPISLAMSNPDAYVKLKDSIIDIIELTDDDNLQPAKELIERYRSRKLYKRVTEQPVSSNVVWTQELWQMDEEKIVRDILEQSDSYMNLNRSDIIIDKMEMHFGMKEENPVSHMRFLPKSLIIETRNKPEDLPVAIKVDESNYECDTSKSYLQRSIRVFHKKLDDDGIVSKHLKDCFNTLVERVKSECTQDSYDDTASLSDSVVDFGANINVCTQSPTKSDVEESPFVSNTKKKRRMNGFGETLFKSAIDRLDQRHR</sequence>
<dbReference type="InterPro" id="IPR006674">
    <property type="entry name" value="HD_domain"/>
</dbReference>
<dbReference type="EC" id="3.1.5.-" evidence="2"/>
<evidence type="ECO:0000313" key="2">
    <source>
        <dbReference type="EMBL" id="KAK1742377.1"/>
    </source>
</evidence>
<evidence type="ECO:0000313" key="3">
    <source>
        <dbReference type="Proteomes" id="UP001224775"/>
    </source>
</evidence>
<feature type="domain" description="HD/PDEase" evidence="1">
    <location>
        <begin position="77"/>
        <end position="312"/>
    </location>
</feature>
<evidence type="ECO:0000259" key="1">
    <source>
        <dbReference type="SMART" id="SM00471"/>
    </source>
</evidence>
<reference evidence="2" key="1">
    <citation type="submission" date="2023-06" db="EMBL/GenBank/DDBJ databases">
        <title>Survivors Of The Sea: Transcriptome response of Skeletonema marinoi to long-term dormancy.</title>
        <authorList>
            <person name="Pinder M.I.M."/>
            <person name="Kourtchenko O."/>
            <person name="Robertson E.K."/>
            <person name="Larsson T."/>
            <person name="Maumus F."/>
            <person name="Osuna-Cruz C.M."/>
            <person name="Vancaester E."/>
            <person name="Stenow R."/>
            <person name="Vandepoele K."/>
            <person name="Ploug H."/>
            <person name="Bruchert V."/>
            <person name="Godhe A."/>
            <person name="Topel M."/>
        </authorList>
    </citation>
    <scope>NUCLEOTIDE SEQUENCE</scope>
    <source>
        <strain evidence="2">R05AC</strain>
    </source>
</reference>
<accession>A0AAD9DCI2</accession>
<dbReference type="AlphaFoldDB" id="A0AAD9DCI2"/>
<dbReference type="GO" id="GO:0008832">
    <property type="term" value="F:dGTPase activity"/>
    <property type="evidence" value="ECO:0007669"/>
    <property type="project" value="TreeGrafter"/>
</dbReference>
<dbReference type="SMART" id="SM00471">
    <property type="entry name" value="HDc"/>
    <property type="match status" value="1"/>
</dbReference>
<dbReference type="GO" id="GO:0005634">
    <property type="term" value="C:nucleus"/>
    <property type="evidence" value="ECO:0007669"/>
    <property type="project" value="TreeGrafter"/>
</dbReference>
<dbReference type="PANTHER" id="PTHR11373:SF4">
    <property type="entry name" value="DEOXYNUCLEOSIDE TRIPHOSPHATE TRIPHOSPHOHYDROLASE SAMHD1"/>
    <property type="match status" value="1"/>
</dbReference>
<dbReference type="GO" id="GO:0006203">
    <property type="term" value="P:dGTP catabolic process"/>
    <property type="evidence" value="ECO:0007669"/>
    <property type="project" value="TreeGrafter"/>
</dbReference>